<evidence type="ECO:0000313" key="1">
    <source>
        <dbReference type="EMBL" id="KAJ2859260.1"/>
    </source>
</evidence>
<sequence>MAHINSLPKNVLAQILYMAAATPAKNLSEWKAKLPLLAVCRTWTELALSFVFYQVFVELPELPDSTSSAHFLWTSNAEMFITRGCVLKAQCLNIELAYDVTSDQLRFIALDVLKLDRVDWQRINSLAFTFAAWTFHLPVEPISENGQPFTDVACAVQYFKQNLRDIAEYIKVLELTLDSSAVRVLPDICGETLKVLKLYNVPHNFAWHHFRYDMFDHPIVFRQLTVLHLTFEYEDIAFAEGEIRDRAASGVHCCDQLSFPALKQLYIQNCTPDCDLLYADHPFPELNYVPTEFYLGP</sequence>
<accession>A0A9W8IH07</accession>
<dbReference type="EMBL" id="JANBUY010000410">
    <property type="protein sequence ID" value="KAJ2859260.1"/>
    <property type="molecule type" value="Genomic_DNA"/>
</dbReference>
<dbReference type="Proteomes" id="UP001140074">
    <property type="component" value="Unassembled WGS sequence"/>
</dbReference>
<keyword evidence="2" id="KW-1185">Reference proteome</keyword>
<gene>
    <name evidence="1" type="ORF">GGH94_006200</name>
</gene>
<reference evidence="1" key="1">
    <citation type="submission" date="2022-07" db="EMBL/GenBank/DDBJ databases">
        <title>Phylogenomic reconstructions and comparative analyses of Kickxellomycotina fungi.</title>
        <authorList>
            <person name="Reynolds N.K."/>
            <person name="Stajich J.E."/>
            <person name="Barry K."/>
            <person name="Grigoriev I.V."/>
            <person name="Crous P."/>
            <person name="Smith M.E."/>
        </authorList>
    </citation>
    <scope>NUCLEOTIDE SEQUENCE</scope>
    <source>
        <strain evidence="1">RSA 476</strain>
    </source>
</reference>
<dbReference type="AlphaFoldDB" id="A0A9W8IH07"/>
<comment type="caution">
    <text evidence="1">The sequence shown here is derived from an EMBL/GenBank/DDBJ whole genome shotgun (WGS) entry which is preliminary data.</text>
</comment>
<proteinExistence type="predicted"/>
<name>A0A9W8IH07_9FUNG</name>
<evidence type="ECO:0008006" key="3">
    <source>
        <dbReference type="Google" id="ProtNLM"/>
    </source>
</evidence>
<protein>
    <recommendedName>
        <fullName evidence="3">F-box domain-containing protein</fullName>
    </recommendedName>
</protein>
<organism evidence="1 2">
    <name type="scientific">Coemansia aciculifera</name>
    <dbReference type="NCBI Taxonomy" id="417176"/>
    <lineage>
        <taxon>Eukaryota</taxon>
        <taxon>Fungi</taxon>
        <taxon>Fungi incertae sedis</taxon>
        <taxon>Zoopagomycota</taxon>
        <taxon>Kickxellomycotina</taxon>
        <taxon>Kickxellomycetes</taxon>
        <taxon>Kickxellales</taxon>
        <taxon>Kickxellaceae</taxon>
        <taxon>Coemansia</taxon>
    </lineage>
</organism>
<evidence type="ECO:0000313" key="2">
    <source>
        <dbReference type="Proteomes" id="UP001140074"/>
    </source>
</evidence>